<organism evidence="1 2">
    <name type="scientific">Aspergillus welwitschiae</name>
    <dbReference type="NCBI Taxonomy" id="1341132"/>
    <lineage>
        <taxon>Eukaryota</taxon>
        <taxon>Fungi</taxon>
        <taxon>Dikarya</taxon>
        <taxon>Ascomycota</taxon>
        <taxon>Pezizomycotina</taxon>
        <taxon>Eurotiomycetes</taxon>
        <taxon>Eurotiomycetidae</taxon>
        <taxon>Eurotiales</taxon>
        <taxon>Aspergillaceae</taxon>
        <taxon>Aspergillus</taxon>
        <taxon>Aspergillus subgen. Circumdati</taxon>
    </lineage>
</organism>
<name>A0A3F3PTD9_9EURO</name>
<dbReference type="AlphaFoldDB" id="A0A3F3PTD9"/>
<accession>A0A3F3PTD9</accession>
<dbReference type="GeneID" id="38137751"/>
<evidence type="ECO:0000313" key="2">
    <source>
        <dbReference type="Proteomes" id="UP000253729"/>
    </source>
</evidence>
<reference evidence="1 2" key="1">
    <citation type="submission" date="2018-07" db="EMBL/GenBank/DDBJ databases">
        <title>The genomes of Aspergillus section Nigri reveals drivers in fungal speciation.</title>
        <authorList>
            <consortium name="DOE Joint Genome Institute"/>
            <person name="Vesth T.C."/>
            <person name="Nybo J."/>
            <person name="Theobald S."/>
            <person name="Brandl J."/>
            <person name="Frisvad J.C."/>
            <person name="Nielsen K.F."/>
            <person name="Lyhne E.K."/>
            <person name="Kogle M.E."/>
            <person name="Kuo A."/>
            <person name="Riley R."/>
            <person name="Clum A."/>
            <person name="Nolan M."/>
            <person name="Lipzen A."/>
            <person name="Salamov A."/>
            <person name="Henrissat B."/>
            <person name="Wiebenga A."/>
            <person name="De vries R.P."/>
            <person name="Grigoriev I.V."/>
            <person name="Mortensen U.H."/>
            <person name="Andersen M.R."/>
            <person name="Baker S.E."/>
        </authorList>
    </citation>
    <scope>NUCLEOTIDE SEQUENCE [LARGE SCALE GENOMIC DNA]</scope>
    <source>
        <strain evidence="1 2">CBS 139.54b</strain>
    </source>
</reference>
<sequence>MNDWLSLKNKRSCKPGDELGLIYPGSMPPSLRESFLIGLMQPAWVDNGWHLESSISNGPSRLGGTKIDGLTRHFLIELGFERGPEPIAERPFLATDILTVVDLQASSREISIPVPCMTEAYGLGWANSLQAQTRGPWAAIRLVHSDSKMPINSRYVGTGHAIPHPASPGPALQSVPGIALAATLKERRDEFYGHRNEERGNGMQLFLFFREVPRSLVLFEICSIGPFRLGLRPRPWLKMVTGTTLNLRQIMNPFDRPQVFHVGRKWQPPIKTATCSNCSDGFPNDWYMAIVRQDKSMLVLLLKLHHISITATSVEGGIVVAWWARANSQSQWEVDQREVEAK</sequence>
<dbReference type="Proteomes" id="UP000253729">
    <property type="component" value="Unassembled WGS sequence"/>
</dbReference>
<keyword evidence="2" id="KW-1185">Reference proteome</keyword>
<dbReference type="EMBL" id="KZ852062">
    <property type="protein sequence ID" value="RDH30184.1"/>
    <property type="molecule type" value="Genomic_DNA"/>
</dbReference>
<dbReference type="RefSeq" id="XP_026623206.1">
    <property type="nucleotide sequence ID" value="XM_026769395.1"/>
</dbReference>
<proteinExistence type="predicted"/>
<evidence type="ECO:0000313" key="1">
    <source>
        <dbReference type="EMBL" id="RDH30184.1"/>
    </source>
</evidence>
<protein>
    <submittedName>
        <fullName evidence="1">Uncharacterized protein</fullName>
    </submittedName>
</protein>
<gene>
    <name evidence="1" type="ORF">BDQ94DRAFT_161493</name>
</gene>